<dbReference type="InterPro" id="IPR017438">
    <property type="entry name" value="ATP-NAD_kinase_N"/>
</dbReference>
<dbReference type="RefSeq" id="WP_377913437.1">
    <property type="nucleotide sequence ID" value="NZ_JBHRZT010000020.1"/>
</dbReference>
<evidence type="ECO:0008006" key="5">
    <source>
        <dbReference type="Google" id="ProtNLM"/>
    </source>
</evidence>
<keyword evidence="2" id="KW-0067">ATP-binding</keyword>
<evidence type="ECO:0000313" key="3">
    <source>
        <dbReference type="EMBL" id="MFC3883241.1"/>
    </source>
</evidence>
<name>A0ABV8AZ39_9BACI</name>
<proteinExistence type="predicted"/>
<sequence length="123" mass="13907">MPNRRNVYLFYKKSEELVAKVQSLYQLAAEYDFKIVDNMQEANIIVAIGGDGAFLQAVRQSRFRDDCLYAGISTSDHSSFYCDFHIDNFDLLSYMATFSITVMTTSASGIWSGSFTFSPSITF</sequence>
<dbReference type="EMBL" id="JBHRZT010000020">
    <property type="protein sequence ID" value="MFC3883241.1"/>
    <property type="molecule type" value="Genomic_DNA"/>
</dbReference>
<dbReference type="Gene3D" id="3.40.50.10330">
    <property type="entry name" value="Probable inorganic polyphosphate/atp-NAD kinase, domain 1"/>
    <property type="match status" value="1"/>
</dbReference>
<evidence type="ECO:0000256" key="2">
    <source>
        <dbReference type="ARBA" id="ARBA00022840"/>
    </source>
</evidence>
<protein>
    <recommendedName>
        <fullName evidence="5">NAD(+) kinase</fullName>
    </recommendedName>
</protein>
<keyword evidence="4" id="KW-1185">Reference proteome</keyword>
<keyword evidence="1" id="KW-0547">Nucleotide-binding</keyword>
<dbReference type="SUPFAM" id="SSF111331">
    <property type="entry name" value="NAD kinase/diacylglycerol kinase-like"/>
    <property type="match status" value="1"/>
</dbReference>
<comment type="caution">
    <text evidence="3">The sequence shown here is derived from an EMBL/GenBank/DDBJ whole genome shotgun (WGS) entry which is preliminary data.</text>
</comment>
<reference evidence="4" key="1">
    <citation type="journal article" date="2019" name="Int. J. Syst. Evol. Microbiol.">
        <title>The Global Catalogue of Microorganisms (GCM) 10K type strain sequencing project: providing services to taxonomists for standard genome sequencing and annotation.</title>
        <authorList>
            <consortium name="The Broad Institute Genomics Platform"/>
            <consortium name="The Broad Institute Genome Sequencing Center for Infectious Disease"/>
            <person name="Wu L."/>
            <person name="Ma J."/>
        </authorList>
    </citation>
    <scope>NUCLEOTIDE SEQUENCE [LARGE SCALE GENOMIC DNA]</scope>
    <source>
        <strain evidence="4">CCUG 61889</strain>
    </source>
</reference>
<evidence type="ECO:0000256" key="1">
    <source>
        <dbReference type="ARBA" id="ARBA00022741"/>
    </source>
</evidence>
<gene>
    <name evidence="3" type="ORF">ACFOU2_06790</name>
</gene>
<evidence type="ECO:0000313" key="4">
    <source>
        <dbReference type="Proteomes" id="UP001595752"/>
    </source>
</evidence>
<dbReference type="Proteomes" id="UP001595752">
    <property type="component" value="Unassembled WGS sequence"/>
</dbReference>
<dbReference type="InterPro" id="IPR016064">
    <property type="entry name" value="NAD/diacylglycerol_kinase_sf"/>
</dbReference>
<accession>A0ABV8AZ39</accession>
<organism evidence="3 4">
    <name type="scientific">Bacillus songklensis</name>
    <dbReference type="NCBI Taxonomy" id="1069116"/>
    <lineage>
        <taxon>Bacteria</taxon>
        <taxon>Bacillati</taxon>
        <taxon>Bacillota</taxon>
        <taxon>Bacilli</taxon>
        <taxon>Bacillales</taxon>
        <taxon>Bacillaceae</taxon>
        <taxon>Bacillus</taxon>
    </lineage>
</organism>